<dbReference type="SUPFAM" id="SSF52777">
    <property type="entry name" value="CoA-dependent acyltransferases"/>
    <property type="match status" value="1"/>
</dbReference>
<sequence>METEMIRAAGAQPGGEWRFSVLDRACLNMVIKGMWLFHGRLDAAAMKESFARLLGYYPHLCGRVMRGEAVACDNSGVPFAVDEAPRCRLEQAVLMPDAPKRFGAHFDLSGFKRGRQAPLSVRLTRLADGTVLSLHGAHGCMDGNAFYTLVENWGRLHRGEPVVQPVADQSLLPQPATLSAEELLRSVKAAGWYPVGWRQLFQTVWAAATGIGRRRSLPLHIGAGDLEQLRQAFNDRHGVRYGIHVILSALVAKMCIRLEGLAPETACSHITVTDLRGRIPGLPAGFAGNAVCNLTAGPFPAGSTLFEVAASVDAMLRKMFGDDGAGLGEFTALYFAAIAGRVPYLPINLSGMNSRRPTVFYVNDFLKLPLYGAEFGTGAPYAVLPHDLPDQVKIWPSPPDRPGADLYFTGHLARLVDSSDTAGLLADMLREYGVTLTV</sequence>
<name>A0ABR4YKP0_9BACT</name>
<comment type="caution">
    <text evidence="2">The sequence shown here is derived from an EMBL/GenBank/DDBJ whole genome shotgun (WGS) entry which is preliminary data.</text>
</comment>
<dbReference type="PANTHER" id="PTHR31642">
    <property type="entry name" value="TRICHOTHECENE 3-O-ACETYLTRANSFERASE"/>
    <property type="match status" value="1"/>
</dbReference>
<evidence type="ECO:0000256" key="1">
    <source>
        <dbReference type="ARBA" id="ARBA00022679"/>
    </source>
</evidence>
<reference evidence="2 3" key="1">
    <citation type="submission" date="2014-09" db="EMBL/GenBank/DDBJ databases">
        <title>Alistipes sp. 627, sp. nov., a novel member of the family Rikenellaceae isolated from human faeces.</title>
        <authorList>
            <person name="Shkoporov A.N."/>
            <person name="Chaplin A.V."/>
            <person name="Motuzova O.V."/>
            <person name="Kafarskaia L.I."/>
            <person name="Khokhlova E.V."/>
            <person name="Efimov B.A."/>
        </authorList>
    </citation>
    <scope>NUCLEOTIDE SEQUENCE [LARGE SCALE GENOMIC DNA]</scope>
    <source>
        <strain evidence="2 3">627</strain>
    </source>
</reference>
<dbReference type="EMBL" id="JRGF01000002">
    <property type="protein sequence ID" value="KHE42824.1"/>
    <property type="molecule type" value="Genomic_DNA"/>
</dbReference>
<dbReference type="InterPro" id="IPR023213">
    <property type="entry name" value="CAT-like_dom_sf"/>
</dbReference>
<dbReference type="Pfam" id="PF02458">
    <property type="entry name" value="Transferase"/>
    <property type="match status" value="1"/>
</dbReference>
<gene>
    <name evidence="2" type="ORF">LG35_02145</name>
</gene>
<dbReference type="PANTHER" id="PTHR31642:SF310">
    <property type="entry name" value="FATTY ALCOHOL:CAFFEOYL-COA ACYLTRANSFERASE"/>
    <property type="match status" value="1"/>
</dbReference>
<dbReference type="InterPro" id="IPR050317">
    <property type="entry name" value="Plant_Fungal_Acyltransferase"/>
</dbReference>
<dbReference type="RefSeq" id="WP_035471758.1">
    <property type="nucleotide sequence ID" value="NZ_JRGF01000002.1"/>
</dbReference>
<dbReference type="Gene3D" id="3.30.559.10">
    <property type="entry name" value="Chloramphenicol acetyltransferase-like domain"/>
    <property type="match status" value="2"/>
</dbReference>
<evidence type="ECO:0008006" key="4">
    <source>
        <dbReference type="Google" id="ProtNLM"/>
    </source>
</evidence>
<organism evidence="2 3">
    <name type="scientific">Alistipes inops</name>
    <dbReference type="NCBI Taxonomy" id="1501391"/>
    <lineage>
        <taxon>Bacteria</taxon>
        <taxon>Pseudomonadati</taxon>
        <taxon>Bacteroidota</taxon>
        <taxon>Bacteroidia</taxon>
        <taxon>Bacteroidales</taxon>
        <taxon>Rikenellaceae</taxon>
        <taxon>Alistipes</taxon>
    </lineage>
</organism>
<keyword evidence="1" id="KW-0808">Transferase</keyword>
<keyword evidence="3" id="KW-1185">Reference proteome</keyword>
<protein>
    <recommendedName>
        <fullName evidence="4">Condensation protein</fullName>
    </recommendedName>
</protein>
<accession>A0ABR4YKP0</accession>
<dbReference type="Proteomes" id="UP000030889">
    <property type="component" value="Unassembled WGS sequence"/>
</dbReference>
<evidence type="ECO:0000313" key="2">
    <source>
        <dbReference type="EMBL" id="KHE42824.1"/>
    </source>
</evidence>
<proteinExistence type="predicted"/>
<evidence type="ECO:0000313" key="3">
    <source>
        <dbReference type="Proteomes" id="UP000030889"/>
    </source>
</evidence>